<gene>
    <name evidence="1" type="ORF">BGC07_01775</name>
</gene>
<name>A0ABX2ZZH5_9GAMM</name>
<organism evidence="1 2">
    <name type="scientific">Piscirickettsia litoralis</name>
    <dbReference type="NCBI Taxonomy" id="1891921"/>
    <lineage>
        <taxon>Bacteria</taxon>
        <taxon>Pseudomonadati</taxon>
        <taxon>Pseudomonadota</taxon>
        <taxon>Gammaproteobacteria</taxon>
        <taxon>Thiotrichales</taxon>
        <taxon>Piscirickettsiaceae</taxon>
        <taxon>Piscirickettsia</taxon>
    </lineage>
</organism>
<dbReference type="EMBL" id="MDTU01000001">
    <property type="protein sequence ID" value="ODN41923.1"/>
    <property type="molecule type" value="Genomic_DNA"/>
</dbReference>
<comment type="caution">
    <text evidence="1">The sequence shown here is derived from an EMBL/GenBank/DDBJ whole genome shotgun (WGS) entry which is preliminary data.</text>
</comment>
<proteinExistence type="predicted"/>
<evidence type="ECO:0000313" key="1">
    <source>
        <dbReference type="EMBL" id="ODN41923.1"/>
    </source>
</evidence>
<accession>A0ABX2ZZH5</accession>
<dbReference type="Gene3D" id="3.10.20.860">
    <property type="match status" value="1"/>
</dbReference>
<evidence type="ECO:0000313" key="2">
    <source>
        <dbReference type="Proteomes" id="UP000094329"/>
    </source>
</evidence>
<dbReference type="Proteomes" id="UP000094329">
    <property type="component" value="Unassembled WGS sequence"/>
</dbReference>
<protein>
    <recommendedName>
        <fullName evidence="3">YgiT-type zinc finger domain-containing protein</fullName>
    </recommendedName>
</protein>
<keyword evidence="2" id="KW-1185">Reference proteome</keyword>
<sequence length="66" mass="7645">MPAFMRQVRHITHVYKGHRLKIKQPGEFCNVCDQFRLSPEDIAATAEEITKFHTSVVKVQFGKTRS</sequence>
<reference evidence="1 2" key="1">
    <citation type="submission" date="2016-08" db="EMBL/GenBank/DDBJ databases">
        <title>Draft genome sequence of Candidatus Piscirickettsia litoralis, from seawater.</title>
        <authorList>
            <person name="Wan X."/>
            <person name="Lee A.J."/>
            <person name="Hou S."/>
            <person name="Donachie S.P."/>
        </authorList>
    </citation>
    <scope>NUCLEOTIDE SEQUENCE [LARGE SCALE GENOMIC DNA]</scope>
    <source>
        <strain evidence="1 2">Y2</strain>
    </source>
</reference>
<evidence type="ECO:0008006" key="3">
    <source>
        <dbReference type="Google" id="ProtNLM"/>
    </source>
</evidence>